<gene>
    <name evidence="2" type="ORF">BD310DRAFT_180579</name>
</gene>
<feature type="compositionally biased region" description="Basic residues" evidence="1">
    <location>
        <begin position="9"/>
        <end position="21"/>
    </location>
</feature>
<dbReference type="AlphaFoldDB" id="A0A4Q9PE55"/>
<proteinExistence type="predicted"/>
<evidence type="ECO:0000256" key="1">
    <source>
        <dbReference type="SAM" id="MobiDB-lite"/>
    </source>
</evidence>
<name>A0A4Q9PE55_9APHY</name>
<feature type="region of interest" description="Disordered" evidence="1">
    <location>
        <begin position="1"/>
        <end position="76"/>
    </location>
</feature>
<protein>
    <submittedName>
        <fullName evidence="2">Uncharacterized protein</fullName>
    </submittedName>
</protein>
<dbReference type="EMBL" id="ML145224">
    <property type="protein sequence ID" value="TBU53129.1"/>
    <property type="molecule type" value="Genomic_DNA"/>
</dbReference>
<evidence type="ECO:0000313" key="2">
    <source>
        <dbReference type="EMBL" id="TBU53129.1"/>
    </source>
</evidence>
<feature type="compositionally biased region" description="Polar residues" evidence="1">
    <location>
        <begin position="22"/>
        <end position="38"/>
    </location>
</feature>
<accession>A0A4Q9PE55</accession>
<organism evidence="2 3">
    <name type="scientific">Dichomitus squalens</name>
    <dbReference type="NCBI Taxonomy" id="114155"/>
    <lineage>
        <taxon>Eukaryota</taxon>
        <taxon>Fungi</taxon>
        <taxon>Dikarya</taxon>
        <taxon>Basidiomycota</taxon>
        <taxon>Agaricomycotina</taxon>
        <taxon>Agaricomycetes</taxon>
        <taxon>Polyporales</taxon>
        <taxon>Polyporaceae</taxon>
        <taxon>Dichomitus</taxon>
    </lineage>
</organism>
<sequence length="166" mass="18321">MSTIVSAHSPRRYSITHHHHTVNNQTEQDSTNALNRTTAHAREPGRNSSASLHNQPMLRPPLIHPSGSADLSQPASYVLPRNPSHLDPSRLVSPRLVSPRLAPSLCNRRRLSAITAVSASARTHAKRVLPIVRHHPVPQTHTLAQAARRLSHRRPFDGDLPVARPS</sequence>
<dbReference type="Proteomes" id="UP000292082">
    <property type="component" value="Unassembled WGS sequence"/>
</dbReference>
<evidence type="ECO:0000313" key="3">
    <source>
        <dbReference type="Proteomes" id="UP000292082"/>
    </source>
</evidence>
<reference evidence="2 3" key="1">
    <citation type="submission" date="2019-01" db="EMBL/GenBank/DDBJ databases">
        <title>Draft genome sequences of three monokaryotic isolates of the white-rot basidiomycete fungus Dichomitus squalens.</title>
        <authorList>
            <consortium name="DOE Joint Genome Institute"/>
            <person name="Lopez S.C."/>
            <person name="Andreopoulos B."/>
            <person name="Pangilinan J."/>
            <person name="Lipzen A."/>
            <person name="Riley R."/>
            <person name="Ahrendt S."/>
            <person name="Ng V."/>
            <person name="Barry K."/>
            <person name="Daum C."/>
            <person name="Grigoriev I.V."/>
            <person name="Hilden K.S."/>
            <person name="Makela M.R."/>
            <person name="de Vries R.P."/>
        </authorList>
    </citation>
    <scope>NUCLEOTIDE SEQUENCE [LARGE SCALE GENOMIC DNA]</scope>
    <source>
        <strain evidence="2 3">CBS 464.89</strain>
    </source>
</reference>
<keyword evidence="3" id="KW-1185">Reference proteome</keyword>